<gene>
    <name evidence="2" type="ORF">GNT65_17565</name>
</gene>
<protein>
    <recommendedName>
        <fullName evidence="4">Lipoprotein</fullName>
    </recommendedName>
</protein>
<keyword evidence="1" id="KW-0732">Signal</keyword>
<keyword evidence="3" id="KW-1185">Reference proteome</keyword>
<comment type="caution">
    <text evidence="2">The sequence shown here is derived from an EMBL/GenBank/DDBJ whole genome shotgun (WGS) entry which is preliminary data.</text>
</comment>
<dbReference type="PROSITE" id="PS51257">
    <property type="entry name" value="PROKAR_LIPOPROTEIN"/>
    <property type="match status" value="1"/>
</dbReference>
<name>A0A6L7I1J7_9GAMM</name>
<reference evidence="2 3" key="1">
    <citation type="submission" date="2019-12" db="EMBL/GenBank/DDBJ databases">
        <title>Shewanella insulae sp. nov., isolated from a tidal flat.</title>
        <authorList>
            <person name="Yoon J.-H."/>
        </authorList>
    </citation>
    <scope>NUCLEOTIDE SEQUENCE [LARGE SCALE GENOMIC DNA]</scope>
    <source>
        <strain evidence="2 3">JBTF-M18</strain>
    </source>
</reference>
<evidence type="ECO:0000313" key="2">
    <source>
        <dbReference type="EMBL" id="MXR70469.1"/>
    </source>
</evidence>
<feature type="signal peptide" evidence="1">
    <location>
        <begin position="1"/>
        <end position="20"/>
    </location>
</feature>
<accession>A0A6L7I1J7</accession>
<feature type="chain" id="PRO_5026744865" description="Lipoprotein" evidence="1">
    <location>
        <begin position="21"/>
        <end position="105"/>
    </location>
</feature>
<evidence type="ECO:0000256" key="1">
    <source>
        <dbReference type="SAM" id="SignalP"/>
    </source>
</evidence>
<evidence type="ECO:0008006" key="4">
    <source>
        <dbReference type="Google" id="ProtNLM"/>
    </source>
</evidence>
<dbReference type="RefSeq" id="WP_160798494.1">
    <property type="nucleotide sequence ID" value="NZ_WRPA01000019.1"/>
</dbReference>
<evidence type="ECO:0000313" key="3">
    <source>
        <dbReference type="Proteomes" id="UP000474778"/>
    </source>
</evidence>
<organism evidence="2 3">
    <name type="scientific">Shewanella insulae</name>
    <dbReference type="NCBI Taxonomy" id="2681496"/>
    <lineage>
        <taxon>Bacteria</taxon>
        <taxon>Pseudomonadati</taxon>
        <taxon>Pseudomonadota</taxon>
        <taxon>Gammaproteobacteria</taxon>
        <taxon>Alteromonadales</taxon>
        <taxon>Shewanellaceae</taxon>
        <taxon>Shewanella</taxon>
    </lineage>
</organism>
<dbReference type="Proteomes" id="UP000474778">
    <property type="component" value="Unassembled WGS sequence"/>
</dbReference>
<sequence>MKARLAVIASLTVMMTACSSAPMQSSGPAFVGVGSVDYDSLYHFGYNTGCRSAGYLKQNPGADTLEGMKDKVLDGLSEFDKGWNAGTQACQDGVSRSMYTVQGSS</sequence>
<dbReference type="EMBL" id="WRPA01000019">
    <property type="protein sequence ID" value="MXR70469.1"/>
    <property type="molecule type" value="Genomic_DNA"/>
</dbReference>
<dbReference type="AlphaFoldDB" id="A0A6L7I1J7"/>
<proteinExistence type="predicted"/>